<evidence type="ECO:0008006" key="4">
    <source>
        <dbReference type="Google" id="ProtNLM"/>
    </source>
</evidence>
<keyword evidence="1" id="KW-0732">Signal</keyword>
<evidence type="ECO:0000256" key="1">
    <source>
        <dbReference type="SAM" id="SignalP"/>
    </source>
</evidence>
<reference evidence="2 3" key="1">
    <citation type="submission" date="2014-08" db="EMBL/GenBank/DDBJ databases">
        <authorList>
            <person name="Wibberg D."/>
        </authorList>
    </citation>
    <scope>NUCLEOTIDE SEQUENCE [LARGE SCALE GENOMIC DNA]</scope>
    <source>
        <strain evidence="3">ING2-E5B</strain>
    </source>
</reference>
<accession>A0A098BYT1</accession>
<dbReference type="Proteomes" id="UP000032417">
    <property type="component" value="Chromosome 1"/>
</dbReference>
<dbReference type="OrthoDB" id="1090227at2"/>
<gene>
    <name evidence="2" type="ORF">ING2E5B_1087</name>
</gene>
<dbReference type="EMBL" id="LN515532">
    <property type="protein sequence ID" value="CEA15840.1"/>
    <property type="molecule type" value="Genomic_DNA"/>
</dbReference>
<dbReference type="STRING" id="1562970.ING2E5B_1087"/>
<proteinExistence type="predicted"/>
<dbReference type="AlphaFoldDB" id="A0A098BYT1"/>
<organism evidence="2 3">
    <name type="scientific">Fermentimonas caenicola</name>
    <dbReference type="NCBI Taxonomy" id="1562970"/>
    <lineage>
        <taxon>Bacteria</taxon>
        <taxon>Pseudomonadati</taxon>
        <taxon>Bacteroidota</taxon>
        <taxon>Bacteroidia</taxon>
        <taxon>Bacteroidales</taxon>
        <taxon>Dysgonomonadaceae</taxon>
        <taxon>Fermentimonas</taxon>
    </lineage>
</organism>
<name>A0A098BYT1_9BACT</name>
<evidence type="ECO:0000313" key="2">
    <source>
        <dbReference type="EMBL" id="CEA15840.1"/>
    </source>
</evidence>
<feature type="chain" id="PRO_5001932962" description="Secreted protein" evidence="1">
    <location>
        <begin position="23"/>
        <end position="720"/>
    </location>
</feature>
<dbReference type="KEGG" id="pbt:ING2E5B_1087"/>
<keyword evidence="3" id="KW-1185">Reference proteome</keyword>
<feature type="signal peptide" evidence="1">
    <location>
        <begin position="1"/>
        <end position="22"/>
    </location>
</feature>
<evidence type="ECO:0000313" key="3">
    <source>
        <dbReference type="Proteomes" id="UP000032417"/>
    </source>
</evidence>
<sequence length="720" mass="79099">MSKIIKAISLICLIIIAGCSQDVIIIPDQQIQEGEEVAVSFNTIIPEFKTVVTRANGGVNDMYVLVFDENGNYIARRQATLSNQTETGGTFIVQLPSSSNSRIVHFISNYDWSGFNDIAGLNEATVVALLSTSNTTFWSRVELENGISSTSFSGLTVSLLRNQAKISVVNEADELTFNGFTIHNKPSKGSVAQYSSTTGFEEGVITEPLDMTLIPAQSSDISTDEKYLFERKNAYATDITTVIVRGNYNGQQYYYKIDLIDLEKNRYDIERNYHYIVKIKTVTRAGYTSFNDALEGASHNNTALDPIIEKYPIISDGISKLEVEKTLVILTKPNQQFSVWAKYFPEISNTSFNNSGVSVTLQSGNTSIVEGSLNFNPTTGNITATGLSQIPEEPGNARIVVSKGDLARTIRVVLRTPFSFSPVTINDQNPGLVADGQSSQATLKFNIPDDFPDDLFPLPIRIYTNGLYPASTGLEMVVEGSQIHYIYRATQRGIQTINFKTNKSGNAETVAIKADYFADGSIAYNSFVAFRGNISYGNNVNVPNNVTVSASIGSLTIPSTGTYSYAPPSNYNLNTSVNLEYENQVAWNTNSNIRQSFHEYYRTTTTIGHMYNNGNLNLALDGIIVTGRIRYTTNTNNYNGMSNVPGNATLTVTGTAGATGEMMANQRYQLTIPGTASNNSTIRVTYRTSNTNYYVDTTVGALRSNQYMQLRSNGGRVQNY</sequence>
<dbReference type="PROSITE" id="PS51257">
    <property type="entry name" value="PROKAR_LIPOPROTEIN"/>
    <property type="match status" value="1"/>
</dbReference>
<protein>
    <recommendedName>
        <fullName evidence="4">Secreted protein</fullName>
    </recommendedName>
</protein>
<dbReference type="HOGENOM" id="CLU_383951_0_0_10"/>